<protein>
    <recommendedName>
        <fullName evidence="15">RING-type E3 ubiquitin transferase</fullName>
    </recommendedName>
</protein>
<evidence type="ECO:0000259" key="10">
    <source>
        <dbReference type="PROSITE" id="PS50089"/>
    </source>
</evidence>
<dbReference type="Pfam" id="PF00642">
    <property type="entry name" value="zf-CCCH"/>
    <property type="match status" value="1"/>
</dbReference>
<feature type="domain" description="RING-type" evidence="12">
    <location>
        <begin position="610"/>
        <end position="825"/>
    </location>
</feature>
<organism evidence="13 14">
    <name type="scientific">Bionectria ochroleuca</name>
    <name type="common">Gliocladium roseum</name>
    <dbReference type="NCBI Taxonomy" id="29856"/>
    <lineage>
        <taxon>Eukaryota</taxon>
        <taxon>Fungi</taxon>
        <taxon>Dikarya</taxon>
        <taxon>Ascomycota</taxon>
        <taxon>Pezizomycotina</taxon>
        <taxon>Sordariomycetes</taxon>
        <taxon>Hypocreomycetidae</taxon>
        <taxon>Hypocreales</taxon>
        <taxon>Bionectriaceae</taxon>
        <taxon>Clonostachys</taxon>
    </lineage>
</organism>
<dbReference type="SUPFAM" id="SSF57850">
    <property type="entry name" value="RING/U-box"/>
    <property type="match status" value="2"/>
</dbReference>
<keyword evidence="7 8" id="KW-0862">Zinc</keyword>
<dbReference type="CDD" id="cd20335">
    <property type="entry name" value="BRcat_RBR"/>
    <property type="match status" value="1"/>
</dbReference>
<accession>A0ABY6UWL4</accession>
<feature type="zinc finger region" description="C3H1-type" evidence="8">
    <location>
        <begin position="70"/>
        <end position="97"/>
    </location>
</feature>
<feature type="region of interest" description="Disordered" evidence="9">
    <location>
        <begin position="1"/>
        <end position="24"/>
    </location>
</feature>
<dbReference type="InterPro" id="IPR013087">
    <property type="entry name" value="Znf_C2H2_type"/>
</dbReference>
<sequence length="825" mass="92615">MGNVFAREAPQPQPQTYQPPPRPDRFFGTHGDFRTAPAPFRLPDWAVDAHLQFENEPQVLRTQTSTTVTQLPRRQCRFFAKGRCKKGEACTFLHESAKESEETKASKVDETLDDSTREFGGAWAEFGDGAATVRVSLPSDFSAIRISNLPNDCSVGSVTDLLKDVGLTISEHDVRITKHADSTKSTAVVKVRDPSFSKEACRKLGTCITLGDLEVASIAVPLPKGSHFRQVDCRQVQCSWHRPNRAVYLFFGNKEIAFRLQQKLRTGKVKVNGLQIKAHPPVPQKNQTGATSWMIKLTGLVETAKEEDIIQAIPKLDRPRRIEMGEMSYVADMELDSTLVQSMLYTFGPLERWEVSDTSKGMRVKAHATFLEDSHAQHAASALYGKPLPFCESNKLFVEIVTSVRFKVSTRVYDVVQQRINSHKSSWDRQYIRFFASPSRGFYRVLKLEGRDRESVAKAKQELDLILTGDVMKLDGKAILYPGFKISRDSYKRLKTVEEELGVVIIRDVRTCQFRVFGDEAHQALATEALDRLIKDITSAMHYIRLGREDQYLWAVNGGLKTLQSQLGRDKVVFDRKSRCIIVQGSESDFADAKLILASKSKSSGQRRNGVAECPICLSEADEPIRTSCNHTYCGLCFIDMCQAEASRPRDFCITCDGDSGECGQTFKLTEIRNLLLSETFEDILEASFQSFVQRHPDQLRYCPTPDCSQVYRVTSKMKKRPSTFTCEKCLASICTACHTSHPGVTCAQHQGDSSGDLQALDKVKKELGIQDCPRCEFSMEKTGGCNHMTCQRCSCHICWVCLATFDQASACYDHMRKLHGNIGI</sequence>
<evidence type="ECO:0000256" key="7">
    <source>
        <dbReference type="ARBA" id="ARBA00022833"/>
    </source>
</evidence>
<dbReference type="Gene3D" id="4.10.1000.10">
    <property type="entry name" value="Zinc finger, CCCH-type"/>
    <property type="match status" value="1"/>
</dbReference>
<dbReference type="Pfam" id="PF01485">
    <property type="entry name" value="IBR"/>
    <property type="match status" value="1"/>
</dbReference>
<dbReference type="InterPro" id="IPR051628">
    <property type="entry name" value="LUBAC_E3_Ligases"/>
</dbReference>
<dbReference type="InterPro" id="IPR036855">
    <property type="entry name" value="Znf_CCCH_sf"/>
</dbReference>
<gene>
    <name evidence="13" type="ORF">CLO192961_LOCUS425201</name>
</gene>
<dbReference type="InterPro" id="IPR044066">
    <property type="entry name" value="TRIAD_supradom"/>
</dbReference>
<feature type="compositionally biased region" description="Pro residues" evidence="9">
    <location>
        <begin position="11"/>
        <end position="21"/>
    </location>
</feature>
<dbReference type="SMART" id="SM00647">
    <property type="entry name" value="IBR"/>
    <property type="match status" value="2"/>
</dbReference>
<dbReference type="Pfam" id="PF22191">
    <property type="entry name" value="IBR_1"/>
    <property type="match status" value="1"/>
</dbReference>
<dbReference type="InterPro" id="IPR000571">
    <property type="entry name" value="Znf_CCCH"/>
</dbReference>
<dbReference type="PROSITE" id="PS50089">
    <property type="entry name" value="ZF_RING_2"/>
    <property type="match status" value="1"/>
</dbReference>
<keyword evidence="4" id="KW-0677">Repeat</keyword>
<feature type="domain" description="RING-type" evidence="10">
    <location>
        <begin position="614"/>
        <end position="657"/>
    </location>
</feature>
<evidence type="ECO:0000256" key="2">
    <source>
        <dbReference type="ARBA" id="ARBA00022679"/>
    </source>
</evidence>
<keyword evidence="5 8" id="KW-0863">Zinc-finger</keyword>
<dbReference type="PANTHER" id="PTHR22770:SF13">
    <property type="entry name" value="RING-TYPE DOMAIN-CONTAINING PROTEIN"/>
    <property type="match status" value="1"/>
</dbReference>
<keyword evidence="3 8" id="KW-0479">Metal-binding</keyword>
<reference evidence="13 14" key="1">
    <citation type="submission" date="2019-06" db="EMBL/GenBank/DDBJ databases">
        <authorList>
            <person name="Broberg M."/>
        </authorList>
    </citation>
    <scope>NUCLEOTIDE SEQUENCE [LARGE SCALE GENOMIC DNA]</scope>
</reference>
<feature type="domain" description="C3H1-type" evidence="11">
    <location>
        <begin position="70"/>
        <end position="97"/>
    </location>
</feature>
<keyword evidence="14" id="KW-1185">Reference proteome</keyword>
<dbReference type="SUPFAM" id="SSF90229">
    <property type="entry name" value="CCCH zinc finger"/>
    <property type="match status" value="1"/>
</dbReference>
<dbReference type="EMBL" id="CABFNS010000917">
    <property type="protein sequence ID" value="VUC35655.1"/>
    <property type="molecule type" value="Genomic_DNA"/>
</dbReference>
<dbReference type="SMART" id="SM00184">
    <property type="entry name" value="RING"/>
    <property type="match status" value="2"/>
</dbReference>
<dbReference type="PROSITE" id="PS50103">
    <property type="entry name" value="ZF_C3H1"/>
    <property type="match status" value="1"/>
</dbReference>
<evidence type="ECO:0000256" key="6">
    <source>
        <dbReference type="ARBA" id="ARBA00022786"/>
    </source>
</evidence>
<dbReference type="PANTHER" id="PTHR22770">
    <property type="entry name" value="UBIQUITIN CONJUGATING ENZYME 7 INTERACTING PROTEIN-RELATED"/>
    <property type="match status" value="1"/>
</dbReference>
<dbReference type="InterPro" id="IPR013083">
    <property type="entry name" value="Znf_RING/FYVE/PHD"/>
</dbReference>
<dbReference type="PROSITE" id="PS51873">
    <property type="entry name" value="TRIAD"/>
    <property type="match status" value="1"/>
</dbReference>
<evidence type="ECO:0008006" key="15">
    <source>
        <dbReference type="Google" id="ProtNLM"/>
    </source>
</evidence>
<evidence type="ECO:0000259" key="12">
    <source>
        <dbReference type="PROSITE" id="PS51873"/>
    </source>
</evidence>
<dbReference type="InterPro" id="IPR002867">
    <property type="entry name" value="IBR_dom"/>
</dbReference>
<evidence type="ECO:0000256" key="5">
    <source>
        <dbReference type="ARBA" id="ARBA00022771"/>
    </source>
</evidence>
<comment type="caution">
    <text evidence="13">The sequence shown here is derived from an EMBL/GenBank/DDBJ whole genome shotgun (WGS) entry which is preliminary data.</text>
</comment>
<name>A0ABY6UWL4_BIOOC</name>
<dbReference type="Gene3D" id="3.30.40.10">
    <property type="entry name" value="Zinc/RING finger domain, C3HC4 (zinc finger)"/>
    <property type="match status" value="1"/>
</dbReference>
<keyword evidence="2" id="KW-0808">Transferase</keyword>
<evidence type="ECO:0000256" key="4">
    <source>
        <dbReference type="ARBA" id="ARBA00022737"/>
    </source>
</evidence>
<comment type="pathway">
    <text evidence="1">Protein modification; protein ubiquitination.</text>
</comment>
<dbReference type="PROSITE" id="PS00028">
    <property type="entry name" value="ZINC_FINGER_C2H2_1"/>
    <property type="match status" value="1"/>
</dbReference>
<evidence type="ECO:0000256" key="9">
    <source>
        <dbReference type="SAM" id="MobiDB-lite"/>
    </source>
</evidence>
<dbReference type="Gene3D" id="1.20.120.1750">
    <property type="match status" value="1"/>
</dbReference>
<dbReference type="InterPro" id="IPR001841">
    <property type="entry name" value="Znf_RING"/>
</dbReference>
<proteinExistence type="predicted"/>
<evidence type="ECO:0000313" key="14">
    <source>
        <dbReference type="Proteomes" id="UP000766486"/>
    </source>
</evidence>
<keyword evidence="6" id="KW-0833">Ubl conjugation pathway</keyword>
<evidence type="ECO:0000256" key="1">
    <source>
        <dbReference type="ARBA" id="ARBA00004906"/>
    </source>
</evidence>
<evidence type="ECO:0000256" key="3">
    <source>
        <dbReference type="ARBA" id="ARBA00022723"/>
    </source>
</evidence>
<evidence type="ECO:0000313" key="13">
    <source>
        <dbReference type="EMBL" id="VUC35655.1"/>
    </source>
</evidence>
<dbReference type="CDD" id="cd22585">
    <property type="entry name" value="Rcat_RBR_DEAH12-like"/>
    <property type="match status" value="1"/>
</dbReference>
<evidence type="ECO:0000256" key="8">
    <source>
        <dbReference type="PROSITE-ProRule" id="PRU00723"/>
    </source>
</evidence>
<evidence type="ECO:0000259" key="11">
    <source>
        <dbReference type="PROSITE" id="PS50103"/>
    </source>
</evidence>
<dbReference type="Proteomes" id="UP000766486">
    <property type="component" value="Unassembled WGS sequence"/>
</dbReference>
<dbReference type="SMART" id="SM00356">
    <property type="entry name" value="ZnF_C3H1"/>
    <property type="match status" value="1"/>
</dbReference>